<keyword evidence="1" id="KW-0812">Transmembrane</keyword>
<sequence length="398" mass="47541">MVKRIEVKIINVTEDQPMLSNLTQRWHQSEHRWEFVLLKRFTQIFVLCLVAVSLFETFYWKKRTVMLYDEKRDVTDYCDGELMRYYHKSKIKGDYYEQKGLLFSCSLMPYLKKFKLTENDPIREEKPNFPQDTAIVIGTDATYWPSSKAVISQIRKHFGNRTKIIVYDIGNLAENFKAEIDGICNLDYRYFNFKTLPSKVRNLKTFSWKIFILAEVFREYNNIMYMDSSIFIQTDEFEVFFEMMHEKTLTPIQLSGYTGHGLRYATHSNMYNYFPLDKNVNKQAWMMEANMILMQRSEETRKLLKWAVLCAVVEDCINPYNAELYCPPHDDGTREGACHRQDQSLLNVLLYNLEYEMMFNGIRVVPHMRKDHPKNTRQRHETRRLQFTNEDIAQCKNV</sequence>
<dbReference type="InterPro" id="IPR012444">
    <property type="entry name" value="DUF1647"/>
</dbReference>
<comment type="caution">
    <text evidence="2">The sequence shown here is derived from an EMBL/GenBank/DDBJ whole genome shotgun (WGS) entry which is preliminary data.</text>
</comment>
<dbReference type="EMBL" id="CAJFDH010000004">
    <property type="protein sequence ID" value="CAD5220616.1"/>
    <property type="molecule type" value="Genomic_DNA"/>
</dbReference>
<evidence type="ECO:0000256" key="1">
    <source>
        <dbReference type="SAM" id="Phobius"/>
    </source>
</evidence>
<name>A0A811L0G3_9BILA</name>
<evidence type="ECO:0008006" key="4">
    <source>
        <dbReference type="Google" id="ProtNLM"/>
    </source>
</evidence>
<dbReference type="PANTHER" id="PTHR31389:SF4">
    <property type="entry name" value="LD39211P"/>
    <property type="match status" value="1"/>
</dbReference>
<proteinExistence type="predicted"/>
<keyword evidence="1" id="KW-0472">Membrane</keyword>
<dbReference type="AlphaFoldDB" id="A0A811L0G3"/>
<accession>A0A811L0G3</accession>
<reference evidence="2" key="1">
    <citation type="submission" date="2020-09" db="EMBL/GenBank/DDBJ databases">
        <authorList>
            <person name="Kikuchi T."/>
        </authorList>
    </citation>
    <scope>NUCLEOTIDE SEQUENCE</scope>
    <source>
        <strain evidence="2">SH1</strain>
    </source>
</reference>
<feature type="transmembrane region" description="Helical" evidence="1">
    <location>
        <begin position="41"/>
        <end position="60"/>
    </location>
</feature>
<protein>
    <recommendedName>
        <fullName evidence="4">Nucleotide-diphospho-sugar transferase domain-containing protein</fullName>
    </recommendedName>
</protein>
<dbReference type="Proteomes" id="UP000783686">
    <property type="component" value="Unassembled WGS sequence"/>
</dbReference>
<gene>
    <name evidence="2" type="ORF">BOKJ2_LOCUS9033</name>
</gene>
<dbReference type="InterPro" id="IPR029044">
    <property type="entry name" value="Nucleotide-diphossugar_trans"/>
</dbReference>
<evidence type="ECO:0000313" key="2">
    <source>
        <dbReference type="EMBL" id="CAD5220616.1"/>
    </source>
</evidence>
<dbReference type="PANTHER" id="PTHR31389">
    <property type="entry name" value="LD39211P"/>
    <property type="match status" value="1"/>
</dbReference>
<dbReference type="Gene3D" id="3.90.550.10">
    <property type="entry name" value="Spore Coat Polysaccharide Biosynthesis Protein SpsA, Chain A"/>
    <property type="match status" value="1"/>
</dbReference>
<dbReference type="Proteomes" id="UP000614601">
    <property type="component" value="Unassembled WGS sequence"/>
</dbReference>
<dbReference type="SUPFAM" id="SSF53448">
    <property type="entry name" value="Nucleotide-diphospho-sugar transferases"/>
    <property type="match status" value="1"/>
</dbReference>
<dbReference type="OrthoDB" id="5785713at2759"/>
<keyword evidence="3" id="KW-1185">Reference proteome</keyword>
<keyword evidence="1" id="KW-1133">Transmembrane helix</keyword>
<dbReference type="Pfam" id="PF07801">
    <property type="entry name" value="DUF1647"/>
    <property type="match status" value="1"/>
</dbReference>
<evidence type="ECO:0000313" key="3">
    <source>
        <dbReference type="Proteomes" id="UP000614601"/>
    </source>
</evidence>
<organism evidence="2 3">
    <name type="scientific">Bursaphelenchus okinawaensis</name>
    <dbReference type="NCBI Taxonomy" id="465554"/>
    <lineage>
        <taxon>Eukaryota</taxon>
        <taxon>Metazoa</taxon>
        <taxon>Ecdysozoa</taxon>
        <taxon>Nematoda</taxon>
        <taxon>Chromadorea</taxon>
        <taxon>Rhabditida</taxon>
        <taxon>Tylenchina</taxon>
        <taxon>Tylenchomorpha</taxon>
        <taxon>Aphelenchoidea</taxon>
        <taxon>Aphelenchoididae</taxon>
        <taxon>Bursaphelenchus</taxon>
    </lineage>
</organism>
<dbReference type="EMBL" id="CAJFCW020000004">
    <property type="protein sequence ID" value="CAG9113955.1"/>
    <property type="molecule type" value="Genomic_DNA"/>
</dbReference>